<dbReference type="Gene3D" id="2.40.160.20">
    <property type="match status" value="1"/>
</dbReference>
<dbReference type="STRING" id="447.Lboz_1446"/>
<accession>A0A0W0RSG3</accession>
<dbReference type="SUPFAM" id="SSF56925">
    <property type="entry name" value="OMPA-like"/>
    <property type="match status" value="1"/>
</dbReference>
<dbReference type="PATRIC" id="fig|447.4.peg.1545"/>
<dbReference type="OrthoDB" id="5635554at2"/>
<evidence type="ECO:0000313" key="3">
    <source>
        <dbReference type="Proteomes" id="UP000054695"/>
    </source>
</evidence>
<dbReference type="AlphaFoldDB" id="A0A0W0RSG3"/>
<organism evidence="2 3">
    <name type="scientific">Legionella bozemanae</name>
    <name type="common">Fluoribacter bozemanae</name>
    <dbReference type="NCBI Taxonomy" id="447"/>
    <lineage>
        <taxon>Bacteria</taxon>
        <taxon>Pseudomonadati</taxon>
        <taxon>Pseudomonadota</taxon>
        <taxon>Gammaproteobacteria</taxon>
        <taxon>Legionellales</taxon>
        <taxon>Legionellaceae</taxon>
        <taxon>Legionella</taxon>
    </lineage>
</organism>
<reference evidence="2 3" key="1">
    <citation type="submission" date="2015-11" db="EMBL/GenBank/DDBJ databases">
        <title>Genomic analysis of 38 Legionella species identifies large and diverse effector repertoires.</title>
        <authorList>
            <person name="Burstein D."/>
            <person name="Amaro F."/>
            <person name="Zusman T."/>
            <person name="Lifshitz Z."/>
            <person name="Cohen O."/>
            <person name="Gilbert J.A."/>
            <person name="Pupko T."/>
            <person name="Shuman H.A."/>
            <person name="Segal G."/>
        </authorList>
    </citation>
    <scope>NUCLEOTIDE SEQUENCE [LARGE SCALE GENOMIC DNA]</scope>
    <source>
        <strain evidence="2 3">WIGA</strain>
    </source>
</reference>
<protein>
    <recommendedName>
        <fullName evidence="4">Outer membrane protein beta-barrel domain-containing protein</fullName>
    </recommendedName>
</protein>
<evidence type="ECO:0008006" key="4">
    <source>
        <dbReference type="Google" id="ProtNLM"/>
    </source>
</evidence>
<keyword evidence="1" id="KW-0732">Signal</keyword>
<name>A0A0W0RSG3_LEGBO</name>
<keyword evidence="3" id="KW-1185">Reference proteome</keyword>
<gene>
    <name evidence="2" type="ORF">Lboz_1446</name>
</gene>
<evidence type="ECO:0000256" key="1">
    <source>
        <dbReference type="SAM" id="SignalP"/>
    </source>
</evidence>
<feature type="signal peptide" evidence="1">
    <location>
        <begin position="1"/>
        <end position="25"/>
    </location>
</feature>
<comment type="caution">
    <text evidence="2">The sequence shown here is derived from an EMBL/GenBank/DDBJ whole genome shotgun (WGS) entry which is preliminary data.</text>
</comment>
<dbReference type="RefSeq" id="WP_115684290.1">
    <property type="nucleotide sequence ID" value="NZ_CAAAIY010000001.1"/>
</dbReference>
<dbReference type="InterPro" id="IPR011250">
    <property type="entry name" value="OMP/PagP_B-barrel"/>
</dbReference>
<feature type="chain" id="PRO_5006911220" description="Outer membrane protein beta-barrel domain-containing protein" evidence="1">
    <location>
        <begin position="26"/>
        <end position="250"/>
    </location>
</feature>
<dbReference type="EMBL" id="LNXU01000017">
    <property type="protein sequence ID" value="KTC74006.1"/>
    <property type="molecule type" value="Genomic_DNA"/>
</dbReference>
<proteinExistence type="predicted"/>
<evidence type="ECO:0000313" key="2">
    <source>
        <dbReference type="EMBL" id="KTC74006.1"/>
    </source>
</evidence>
<dbReference type="Proteomes" id="UP000054695">
    <property type="component" value="Unassembled WGS sequence"/>
</dbReference>
<sequence>MKRKYRFHKKTIMACFIACTGISNAQPGIEWVLEGGPSWFNVPQTTITPTDIETDNLSQGHANTTGELGFGVYYKRPFLVNNSVWFNAFAVGLAIRYSGFLDNIADGNVYQFEQTNLDNYRYQLYFENTRLLAQLSLDVLTYKHVSLYLIGGIGEGWSRLRYHDFPNEEELGGGLSLSKKNTSQLVANVGTGINFHYTEHLSYSLGYLYTDYGHIAASNDGLLNGEAVMISAPTFSIESHALLLGIHYLA</sequence>